<evidence type="ECO:0000256" key="6">
    <source>
        <dbReference type="ARBA" id="ARBA00018638"/>
    </source>
</evidence>
<feature type="domain" description="Glycosyl transferase family 51" evidence="29">
    <location>
        <begin position="83"/>
        <end position="261"/>
    </location>
</feature>
<comment type="catalytic activity">
    <reaction evidence="25">
        <text>[GlcNAc-(1-&gt;4)-Mur2Ac(oyl-L-Ala-gamma-D-Glu-L-Lys-D-Ala-D-Ala)](n)-di-trans,octa-cis-undecaprenyl diphosphate + beta-D-GlcNAc-(1-&gt;4)-Mur2Ac(oyl-L-Ala-gamma-D-Glu-L-Lys-D-Ala-D-Ala)-di-trans,octa-cis-undecaprenyl diphosphate = [GlcNAc-(1-&gt;4)-Mur2Ac(oyl-L-Ala-gamma-D-Glu-L-Lys-D-Ala-D-Ala)](n+1)-di-trans,octa-cis-undecaprenyl diphosphate + di-trans,octa-cis-undecaprenyl diphosphate + H(+)</text>
        <dbReference type="Rhea" id="RHEA:23708"/>
        <dbReference type="Rhea" id="RHEA-COMP:9602"/>
        <dbReference type="Rhea" id="RHEA-COMP:9603"/>
        <dbReference type="ChEBI" id="CHEBI:15378"/>
        <dbReference type="ChEBI" id="CHEBI:58405"/>
        <dbReference type="ChEBI" id="CHEBI:60033"/>
        <dbReference type="ChEBI" id="CHEBI:78435"/>
        <dbReference type="EC" id="2.4.99.28"/>
    </reaction>
</comment>
<evidence type="ECO:0000256" key="3">
    <source>
        <dbReference type="ARBA" id="ARBA00007090"/>
    </source>
</evidence>
<keyword evidence="19 27" id="KW-0472">Membrane</keyword>
<organism evidence="31 32">
    <name type="scientific">Sphingomonas telluris</name>
    <dbReference type="NCBI Taxonomy" id="2907998"/>
    <lineage>
        <taxon>Bacteria</taxon>
        <taxon>Pseudomonadati</taxon>
        <taxon>Pseudomonadota</taxon>
        <taxon>Alphaproteobacteria</taxon>
        <taxon>Sphingomonadales</taxon>
        <taxon>Sphingomonadaceae</taxon>
        <taxon>Sphingomonas</taxon>
    </lineage>
</organism>
<keyword evidence="21" id="KW-0511">Multifunctional enzyme</keyword>
<dbReference type="InterPro" id="IPR036950">
    <property type="entry name" value="PBP_transglycosylase"/>
</dbReference>
<evidence type="ECO:0000259" key="29">
    <source>
        <dbReference type="Pfam" id="PF00912"/>
    </source>
</evidence>
<evidence type="ECO:0000256" key="4">
    <source>
        <dbReference type="ARBA" id="ARBA00007739"/>
    </source>
</evidence>
<reference evidence="31 32" key="1">
    <citation type="submission" date="2022-03" db="EMBL/GenBank/DDBJ databases">
        <authorList>
            <person name="Jo J.-H."/>
            <person name="Im W.-T."/>
        </authorList>
    </citation>
    <scope>NUCLEOTIDE SEQUENCE [LARGE SCALE GENOMIC DNA]</scope>
    <source>
        <strain evidence="31 32">SM33</strain>
    </source>
</reference>
<evidence type="ECO:0000256" key="20">
    <source>
        <dbReference type="ARBA" id="ARBA00023251"/>
    </source>
</evidence>
<comment type="pathway">
    <text evidence="2">Cell wall biogenesis; peptidoglycan biosynthesis.</text>
</comment>
<evidence type="ECO:0000313" key="31">
    <source>
        <dbReference type="EMBL" id="MCH8614739.1"/>
    </source>
</evidence>
<evidence type="ECO:0000256" key="10">
    <source>
        <dbReference type="ARBA" id="ARBA00022670"/>
    </source>
</evidence>
<evidence type="ECO:0000256" key="24">
    <source>
        <dbReference type="ARBA" id="ARBA00044770"/>
    </source>
</evidence>
<dbReference type="Gene3D" id="3.40.710.10">
    <property type="entry name" value="DD-peptidase/beta-lactamase superfamily"/>
    <property type="match status" value="1"/>
</dbReference>
<dbReference type="Pfam" id="PF00912">
    <property type="entry name" value="Transgly"/>
    <property type="match status" value="1"/>
</dbReference>
<dbReference type="Proteomes" id="UP001203058">
    <property type="component" value="Unassembled WGS sequence"/>
</dbReference>
<evidence type="ECO:0000256" key="9">
    <source>
        <dbReference type="ARBA" id="ARBA00022645"/>
    </source>
</evidence>
<keyword evidence="11" id="KW-0328">Glycosyltransferase</keyword>
<dbReference type="NCBIfam" id="TIGR02074">
    <property type="entry name" value="PBP_1a_fam"/>
    <property type="match status" value="1"/>
</dbReference>
<evidence type="ECO:0000256" key="25">
    <source>
        <dbReference type="ARBA" id="ARBA00049902"/>
    </source>
</evidence>
<dbReference type="Gene3D" id="1.10.3810.10">
    <property type="entry name" value="Biosynthetic peptidoglycan transglycosylase-like"/>
    <property type="match status" value="1"/>
</dbReference>
<dbReference type="InterPro" id="IPR001264">
    <property type="entry name" value="Glyco_trans_51"/>
</dbReference>
<dbReference type="EMBL" id="JAKZHW010000001">
    <property type="protein sequence ID" value="MCH8614739.1"/>
    <property type="molecule type" value="Genomic_DNA"/>
</dbReference>
<feature type="domain" description="Penicillin-binding protein transpeptidase" evidence="28">
    <location>
        <begin position="472"/>
        <end position="763"/>
    </location>
</feature>
<keyword evidence="10" id="KW-0645">Protease</keyword>
<evidence type="ECO:0000256" key="8">
    <source>
        <dbReference type="ARBA" id="ARBA00022519"/>
    </source>
</evidence>
<dbReference type="RefSeq" id="WP_241445294.1">
    <property type="nucleotide sequence ID" value="NZ_JAKZHW010000001.1"/>
</dbReference>
<dbReference type="InterPro" id="IPR050396">
    <property type="entry name" value="Glycosyltr_51/Transpeptidase"/>
</dbReference>
<keyword evidence="16" id="KW-0735">Signal-anchor</keyword>
<keyword evidence="9" id="KW-0121">Carboxypeptidase</keyword>
<dbReference type="InterPro" id="IPR023346">
    <property type="entry name" value="Lysozyme-like_dom_sf"/>
</dbReference>
<evidence type="ECO:0000256" key="27">
    <source>
        <dbReference type="SAM" id="Phobius"/>
    </source>
</evidence>
<comment type="subcellular location">
    <subcellularLocation>
        <location evidence="1">Cell inner membrane</location>
        <topology evidence="1">Single-pass type II membrane protein</topology>
    </subcellularLocation>
</comment>
<accession>A0ABS9VJM6</accession>
<evidence type="ECO:0000256" key="12">
    <source>
        <dbReference type="ARBA" id="ARBA00022679"/>
    </source>
</evidence>
<evidence type="ECO:0000256" key="14">
    <source>
        <dbReference type="ARBA" id="ARBA00022801"/>
    </source>
</evidence>
<evidence type="ECO:0000256" key="5">
    <source>
        <dbReference type="ARBA" id="ARBA00012448"/>
    </source>
</evidence>
<evidence type="ECO:0000259" key="28">
    <source>
        <dbReference type="Pfam" id="PF00905"/>
    </source>
</evidence>
<dbReference type="InterPro" id="IPR031376">
    <property type="entry name" value="PCB_OB"/>
</dbReference>
<evidence type="ECO:0000256" key="15">
    <source>
        <dbReference type="ARBA" id="ARBA00022960"/>
    </source>
</evidence>
<evidence type="ECO:0000256" key="18">
    <source>
        <dbReference type="ARBA" id="ARBA00022989"/>
    </source>
</evidence>
<keyword evidence="18 27" id="KW-1133">Transmembrane helix</keyword>
<keyword evidence="20" id="KW-0046">Antibiotic resistance</keyword>
<keyword evidence="32" id="KW-1185">Reference proteome</keyword>
<dbReference type="PANTHER" id="PTHR32282">
    <property type="entry name" value="BINDING PROTEIN TRANSPEPTIDASE, PUTATIVE-RELATED"/>
    <property type="match status" value="1"/>
</dbReference>
<protein>
    <recommendedName>
        <fullName evidence="6">Penicillin-binding protein 1A</fullName>
        <ecNumber evidence="24">2.4.99.28</ecNumber>
        <ecNumber evidence="5">3.4.16.4</ecNumber>
    </recommendedName>
</protein>
<evidence type="ECO:0000256" key="2">
    <source>
        <dbReference type="ARBA" id="ARBA00004752"/>
    </source>
</evidence>
<dbReference type="PANTHER" id="PTHR32282:SF27">
    <property type="entry name" value="PENICILLIN-BINDING PROTEIN 1A"/>
    <property type="match status" value="1"/>
</dbReference>
<evidence type="ECO:0000256" key="17">
    <source>
        <dbReference type="ARBA" id="ARBA00022984"/>
    </source>
</evidence>
<comment type="caution">
    <text evidence="31">The sequence shown here is derived from an EMBL/GenBank/DDBJ whole genome shotgun (WGS) entry which is preliminary data.</text>
</comment>
<evidence type="ECO:0000256" key="1">
    <source>
        <dbReference type="ARBA" id="ARBA00004249"/>
    </source>
</evidence>
<evidence type="ECO:0000256" key="22">
    <source>
        <dbReference type="ARBA" id="ARBA00023316"/>
    </source>
</evidence>
<dbReference type="EC" id="2.4.99.28" evidence="24"/>
<feature type="compositionally biased region" description="Pro residues" evidence="26">
    <location>
        <begin position="871"/>
        <end position="885"/>
    </location>
</feature>
<dbReference type="InterPro" id="IPR001460">
    <property type="entry name" value="PCN-bd_Tpept"/>
</dbReference>
<name>A0ABS9VJM6_9SPHN</name>
<keyword evidence="12" id="KW-0808">Transferase</keyword>
<keyword evidence="22" id="KW-0961">Cell wall biogenesis/degradation</keyword>
<keyword evidence="14" id="KW-0378">Hydrolase</keyword>
<comment type="catalytic activity">
    <reaction evidence="23">
        <text>Preferential cleavage: (Ac)2-L-Lys-D-Ala-|-D-Ala. Also transpeptidation of peptidyl-alanyl moieties that are N-acyl substituents of D-alanine.</text>
        <dbReference type="EC" id="3.4.16.4"/>
    </reaction>
</comment>
<feature type="compositionally biased region" description="Low complexity" evidence="26">
    <location>
        <begin position="860"/>
        <end position="870"/>
    </location>
</feature>
<evidence type="ECO:0000256" key="19">
    <source>
        <dbReference type="ARBA" id="ARBA00023136"/>
    </source>
</evidence>
<keyword evidence="17" id="KW-0573">Peptidoglycan synthesis</keyword>
<evidence type="ECO:0000256" key="11">
    <source>
        <dbReference type="ARBA" id="ARBA00022676"/>
    </source>
</evidence>
<sequence length="900" mass="98328">MRFERLRAPGFQLPDLVAFNNRVHERIDPWFQRRWIRALAIAFVAGFLLFSGVWLYFASNLPSSDTLLAYRPSLPTNVRGYDGAPVQTFARERRVELSYDEFPPMVVQAFISAEDKTFFKHGGIDYPGLVGAVFDFTTKTATGGGRARGGSTITQQVAKYLLQDNSYSIGRKAREAILAFRLESTLSKQQILEIYLNSIFLGRNAYGVQAASRAYFDKDVNDLTLPEAAYLAVLPKAPSNYDPVRATQKATDRRNYVLREMFRNGYITEAQWQQAAATPLGTIRYGSNEKFRQQGGYFMEEVRRTLIKSFGEKADDGPNSLYAGGLWVRSSMNPVMQDAAANALREGLAKFDGGRGWRDLGLSVDISKDWAGQLDRAPVGTGFPDWRKAVVLSKSGDSASIGFTNGSMGTLPRSSAAMAKRKGCVFESSSGASSCSSAGGTAFDFLRPGMIVIVKQLGSSTYALRSIPEIGGGFVAEEVRTGRVLAMQGGFDVIGSSYNRATQALRQPGSAFKPVVYETALENGMTPASIVVDAPFCVWQGAGLGNKCFVNFDKRYAGPKTMRWGVEQSRNLMTVRTASQTGMEKVVATAKKLGVGDYKPYLSISLGAGETTVLRLVNAYAMLANQGRAVKPTLIDYVQDRNGKVIYRTDNRCAVMGNCNAADWDGKGMPRPPSRDRQVLEPMAAFQMVHIMEGVIERGTAVVLRDLNRPLFGKTGTTSGPTNVWFVGGTPEVVAGTYLGYDQPRSMGGYAQGGRIAAPIFKEWAQTALKDQPKIPFVAPQGIRWARVDRASGRIVYGTFPVQEDPKSAVIWEAFQPQTEPRRAFRRSRIPGLPGSPDEIAQNDTQAPAANVRRVKIVRPQQAAPQSQPAPTQPAPAPQPAPAIPPQASADRLQNQGAIH</sequence>
<keyword evidence="7" id="KW-1003">Cell membrane</keyword>
<evidence type="ECO:0000256" key="23">
    <source>
        <dbReference type="ARBA" id="ARBA00034000"/>
    </source>
</evidence>
<dbReference type="SUPFAM" id="SSF56601">
    <property type="entry name" value="beta-lactamase/transpeptidase-like"/>
    <property type="match status" value="1"/>
</dbReference>
<evidence type="ECO:0000259" key="30">
    <source>
        <dbReference type="Pfam" id="PF17092"/>
    </source>
</evidence>
<feature type="transmembrane region" description="Helical" evidence="27">
    <location>
        <begin position="35"/>
        <end position="57"/>
    </location>
</feature>
<evidence type="ECO:0000256" key="16">
    <source>
        <dbReference type="ARBA" id="ARBA00022968"/>
    </source>
</evidence>
<dbReference type="EC" id="3.4.16.4" evidence="5"/>
<evidence type="ECO:0000256" key="7">
    <source>
        <dbReference type="ARBA" id="ARBA00022475"/>
    </source>
</evidence>
<feature type="region of interest" description="Disordered" evidence="26">
    <location>
        <begin position="820"/>
        <end position="900"/>
    </location>
</feature>
<evidence type="ECO:0000256" key="13">
    <source>
        <dbReference type="ARBA" id="ARBA00022692"/>
    </source>
</evidence>
<dbReference type="Pfam" id="PF00905">
    <property type="entry name" value="Transpeptidase"/>
    <property type="match status" value="1"/>
</dbReference>
<proteinExistence type="inferred from homology"/>
<evidence type="ECO:0000256" key="21">
    <source>
        <dbReference type="ARBA" id="ARBA00023268"/>
    </source>
</evidence>
<evidence type="ECO:0000313" key="32">
    <source>
        <dbReference type="Proteomes" id="UP001203058"/>
    </source>
</evidence>
<feature type="domain" description="Penicillin-binding protein OB-like" evidence="30">
    <location>
        <begin position="378"/>
        <end position="470"/>
    </location>
</feature>
<dbReference type="Pfam" id="PF17092">
    <property type="entry name" value="PCB_OB"/>
    <property type="match status" value="1"/>
</dbReference>
<keyword evidence="13 27" id="KW-0812">Transmembrane</keyword>
<keyword evidence="8" id="KW-0997">Cell inner membrane</keyword>
<evidence type="ECO:0000256" key="26">
    <source>
        <dbReference type="SAM" id="MobiDB-lite"/>
    </source>
</evidence>
<dbReference type="SUPFAM" id="SSF53955">
    <property type="entry name" value="Lysozyme-like"/>
    <property type="match status" value="1"/>
</dbReference>
<comment type="similarity">
    <text evidence="4">In the N-terminal section; belongs to the glycosyltransferase 51 family.</text>
</comment>
<gene>
    <name evidence="31" type="ORF">LZ016_01275</name>
</gene>
<comment type="similarity">
    <text evidence="3">In the C-terminal section; belongs to the transpeptidase family.</text>
</comment>
<dbReference type="InterPro" id="IPR012338">
    <property type="entry name" value="Beta-lactam/transpept-like"/>
</dbReference>
<keyword evidence="15" id="KW-0133">Cell shape</keyword>